<dbReference type="InterPro" id="IPR002035">
    <property type="entry name" value="VWF_A"/>
</dbReference>
<sequence>MSDMPSHLGQAMQLASAGIGAGRGALAGNLLAFGRLLRRAGLPVGPAELLAATEALQLVDIGDRRQVHAALRGIMIHRRDQFDVFDQAFLLFWRDPEAGRNAAAMAMIDGFKERDKPPPASRRLAEAMTPPPQSPTPPQPPEDRPPVEVAMTVSERERLQAMDFEAMSAADIAAAKQEIRRLVLPLDERPTRRFRPDASGPGTDLRATLRQSLRMGGEIMSLERRRRVHRPPPLVALCDISGSMSRYAQVLLHFLHAVTNDRDRVSSFLFGTRLTNVTRQLKSRDAEVAFELVSHIVPDWSGGTRIGESIELFNRLWSRRVLGQGAVVLLITDGLDREGARGLAEATDRLRRSCRRLIWLNPLLRWEGFQPKSQGIRAMLPHVDEFRPVHNLQSLRALVATLSGPQPVRRLVA</sequence>
<evidence type="ECO:0000313" key="3">
    <source>
        <dbReference type="EMBL" id="CAA9210596.1"/>
    </source>
</evidence>
<gene>
    <name evidence="3" type="ORF">AVDCRST_MAG27-1176</name>
</gene>
<reference evidence="3" key="1">
    <citation type="submission" date="2020-02" db="EMBL/GenBank/DDBJ databases">
        <authorList>
            <person name="Meier V. D."/>
        </authorList>
    </citation>
    <scope>NUCLEOTIDE SEQUENCE</scope>
    <source>
        <strain evidence="3">AVDCRST_MAG27</strain>
    </source>
</reference>
<dbReference type="AlphaFoldDB" id="A0A6J4H027"/>
<dbReference type="CDD" id="cd00198">
    <property type="entry name" value="vWFA"/>
    <property type="match status" value="1"/>
</dbReference>
<dbReference type="PIRSF" id="PIRSF010256">
    <property type="entry name" value="CoxE_vWa"/>
    <property type="match status" value="1"/>
</dbReference>
<protein>
    <submittedName>
        <fullName evidence="3">Carbon monoxide oxidation accessory protein CoxE</fullName>
    </submittedName>
</protein>
<feature type="compositionally biased region" description="Pro residues" evidence="1">
    <location>
        <begin position="129"/>
        <end position="140"/>
    </location>
</feature>
<dbReference type="SUPFAM" id="SSF53300">
    <property type="entry name" value="vWA-like"/>
    <property type="match status" value="1"/>
</dbReference>
<dbReference type="Gene3D" id="3.40.50.410">
    <property type="entry name" value="von Willebrand factor, type A domain"/>
    <property type="match status" value="1"/>
</dbReference>
<dbReference type="InterPro" id="IPR036465">
    <property type="entry name" value="vWFA_dom_sf"/>
</dbReference>
<dbReference type="PANTHER" id="PTHR39338:SF6">
    <property type="entry name" value="BLL5662 PROTEIN"/>
    <property type="match status" value="1"/>
</dbReference>
<dbReference type="InterPro" id="IPR008912">
    <property type="entry name" value="Uncharacterised_CoxE"/>
</dbReference>
<dbReference type="PANTHER" id="PTHR39338">
    <property type="entry name" value="BLL5662 PROTEIN-RELATED"/>
    <property type="match status" value="1"/>
</dbReference>
<dbReference type="Pfam" id="PF05762">
    <property type="entry name" value="VWA_CoxE"/>
    <property type="match status" value="1"/>
</dbReference>
<feature type="domain" description="VWFA" evidence="2">
    <location>
        <begin position="231"/>
        <end position="397"/>
    </location>
</feature>
<evidence type="ECO:0000259" key="2">
    <source>
        <dbReference type="SMART" id="SM00327"/>
    </source>
</evidence>
<feature type="region of interest" description="Disordered" evidence="1">
    <location>
        <begin position="109"/>
        <end position="146"/>
    </location>
</feature>
<dbReference type="InterPro" id="IPR011195">
    <property type="entry name" value="UCP010256"/>
</dbReference>
<proteinExistence type="predicted"/>
<dbReference type="EMBL" id="CADCTD010000001">
    <property type="protein sequence ID" value="CAA9210596.1"/>
    <property type="molecule type" value="Genomic_DNA"/>
</dbReference>
<dbReference type="SMART" id="SM00327">
    <property type="entry name" value="VWA"/>
    <property type="match status" value="1"/>
</dbReference>
<name>A0A6J4H027_9PROT</name>
<organism evidence="3">
    <name type="scientific">uncultured Craurococcus sp</name>
    <dbReference type="NCBI Taxonomy" id="1135998"/>
    <lineage>
        <taxon>Bacteria</taxon>
        <taxon>Pseudomonadati</taxon>
        <taxon>Pseudomonadota</taxon>
        <taxon>Alphaproteobacteria</taxon>
        <taxon>Acetobacterales</taxon>
        <taxon>Acetobacteraceae</taxon>
        <taxon>Craurococcus</taxon>
        <taxon>environmental samples</taxon>
    </lineage>
</organism>
<evidence type="ECO:0000256" key="1">
    <source>
        <dbReference type="SAM" id="MobiDB-lite"/>
    </source>
</evidence>
<accession>A0A6J4H027</accession>